<evidence type="ECO:0000256" key="2">
    <source>
        <dbReference type="ARBA" id="ARBA00022722"/>
    </source>
</evidence>
<keyword evidence="10" id="KW-1185">Reference proteome</keyword>
<dbReference type="GO" id="GO:0003676">
    <property type="term" value="F:nucleic acid binding"/>
    <property type="evidence" value="ECO:0007669"/>
    <property type="project" value="InterPro"/>
</dbReference>
<keyword evidence="2 5" id="KW-0540">Nuclease</keyword>
<dbReference type="GO" id="GO:0008855">
    <property type="term" value="F:exodeoxyribonuclease VII activity"/>
    <property type="evidence" value="ECO:0007669"/>
    <property type="project" value="UniProtKB-UniRule"/>
</dbReference>
<comment type="similarity">
    <text evidence="5 6">Belongs to the XseA family.</text>
</comment>
<dbReference type="Proteomes" id="UP000324646">
    <property type="component" value="Chromosome"/>
</dbReference>
<dbReference type="NCBIfam" id="TIGR00237">
    <property type="entry name" value="xseA"/>
    <property type="match status" value="1"/>
</dbReference>
<keyword evidence="1 5" id="KW-0963">Cytoplasm</keyword>
<feature type="domain" description="Exonuclease VII large subunit C-terminal" evidence="7">
    <location>
        <begin position="124"/>
        <end position="330"/>
    </location>
</feature>
<protein>
    <recommendedName>
        <fullName evidence="5">Exodeoxyribonuclease 7 large subunit</fullName>
        <ecNumber evidence="5">3.1.11.6</ecNumber>
    </recommendedName>
    <alternativeName>
        <fullName evidence="5">Exodeoxyribonuclease VII large subunit</fullName>
        <shortName evidence="5">Exonuclease VII large subunit</shortName>
    </alternativeName>
</protein>
<evidence type="ECO:0000259" key="8">
    <source>
        <dbReference type="Pfam" id="PF13742"/>
    </source>
</evidence>
<feature type="domain" description="OB-fold nucleic acid binding" evidence="8">
    <location>
        <begin position="6"/>
        <end position="101"/>
    </location>
</feature>
<evidence type="ECO:0000256" key="3">
    <source>
        <dbReference type="ARBA" id="ARBA00022801"/>
    </source>
</evidence>
<evidence type="ECO:0000256" key="1">
    <source>
        <dbReference type="ARBA" id="ARBA00022490"/>
    </source>
</evidence>
<name>A0A5C0SFN1_CRATE</name>
<sequence>MRIRALSVSELNKYIKKILSSDPILNNIVLKAEISNLKMHGSGHLYFSLKDENSKINCVMFKGNNQKIRFNPENGMKIIAKGYVSAYERDGQYQMYINEMEPDGIGALYLAFEQLKSKLKKEGLFDPSRKKKIPFFPEKIAVITSPTGAAIKDIISVIKRRNNYVDIYIFPVFVQGEIASTQISEAIDKINIQFKDIDLIIVGRGGGSIEELWAFNEEIVARSIAKSKIPIISAVGHESDYTICDFVADLRAPTPSAAAELAVPQILDIKNSIDIFYNNMHTYVSNYLKEKRNKLASFDNIKMFSFVQNKITEEQQTLDMLQKDLLNCLRLKVAASRTRIMANISKLEAINPLSTILRGYAIVFNDENKKTVISVDQVNKDDYINIMLTDGKISCIVKEKEKEDHLFECFYKSKTPK</sequence>
<dbReference type="InterPro" id="IPR003753">
    <property type="entry name" value="Exonuc_VII_L"/>
</dbReference>
<comment type="subcellular location">
    <subcellularLocation>
        <location evidence="5 6">Cytoplasm</location>
    </subcellularLocation>
</comment>
<dbReference type="HAMAP" id="MF_00378">
    <property type="entry name" value="Exonuc_7_L"/>
    <property type="match status" value="1"/>
</dbReference>
<dbReference type="GO" id="GO:0006308">
    <property type="term" value="P:DNA catabolic process"/>
    <property type="evidence" value="ECO:0007669"/>
    <property type="project" value="UniProtKB-UniRule"/>
</dbReference>
<dbReference type="KEGG" id="crs:FQB35_07065"/>
<comment type="subunit">
    <text evidence="5">Heterooligomer composed of large and small subunits.</text>
</comment>
<gene>
    <name evidence="5" type="primary">xseA</name>
    <name evidence="9" type="ORF">FQB35_07065</name>
</gene>
<dbReference type="Pfam" id="PF02601">
    <property type="entry name" value="Exonuc_VII_L"/>
    <property type="match status" value="1"/>
</dbReference>
<dbReference type="InterPro" id="IPR020579">
    <property type="entry name" value="Exonuc_VII_lsu_C"/>
</dbReference>
<dbReference type="CDD" id="cd04489">
    <property type="entry name" value="ExoVII_LU_OBF"/>
    <property type="match status" value="1"/>
</dbReference>
<dbReference type="OrthoDB" id="9802795at2"/>
<dbReference type="Pfam" id="PF13742">
    <property type="entry name" value="tRNA_anti_2"/>
    <property type="match status" value="1"/>
</dbReference>
<evidence type="ECO:0000259" key="7">
    <source>
        <dbReference type="Pfam" id="PF02601"/>
    </source>
</evidence>
<dbReference type="GO" id="GO:0009318">
    <property type="term" value="C:exodeoxyribonuclease VII complex"/>
    <property type="evidence" value="ECO:0007669"/>
    <property type="project" value="UniProtKB-UniRule"/>
</dbReference>
<dbReference type="EMBL" id="CP042243">
    <property type="protein sequence ID" value="QEK12154.1"/>
    <property type="molecule type" value="Genomic_DNA"/>
</dbReference>
<keyword evidence="3 5" id="KW-0378">Hydrolase</keyword>
<proteinExistence type="inferred from homology"/>
<organism evidence="9 10">
    <name type="scientific">Crassaminicella thermophila</name>
    <dbReference type="NCBI Taxonomy" id="2599308"/>
    <lineage>
        <taxon>Bacteria</taxon>
        <taxon>Bacillati</taxon>
        <taxon>Bacillota</taxon>
        <taxon>Clostridia</taxon>
        <taxon>Eubacteriales</taxon>
        <taxon>Clostridiaceae</taxon>
        <taxon>Crassaminicella</taxon>
    </lineage>
</organism>
<dbReference type="PANTHER" id="PTHR30008">
    <property type="entry name" value="EXODEOXYRIBONUCLEASE 7 LARGE SUBUNIT"/>
    <property type="match status" value="1"/>
</dbReference>
<evidence type="ECO:0000256" key="5">
    <source>
        <dbReference type="HAMAP-Rule" id="MF_00378"/>
    </source>
</evidence>
<keyword evidence="4 5" id="KW-0269">Exonuclease</keyword>
<dbReference type="AlphaFoldDB" id="A0A5C0SFN1"/>
<dbReference type="InterPro" id="IPR025824">
    <property type="entry name" value="OB-fold_nuc-bd_dom"/>
</dbReference>
<reference evidence="9 10" key="1">
    <citation type="submission" date="2019-07" db="EMBL/GenBank/DDBJ databases">
        <title>Complete genome of Crassaminicella thermophila SY095.</title>
        <authorList>
            <person name="Li X."/>
        </authorList>
    </citation>
    <scope>NUCLEOTIDE SEQUENCE [LARGE SCALE GENOMIC DNA]</scope>
    <source>
        <strain evidence="9 10">SY095</strain>
    </source>
</reference>
<dbReference type="GO" id="GO:0005737">
    <property type="term" value="C:cytoplasm"/>
    <property type="evidence" value="ECO:0007669"/>
    <property type="project" value="UniProtKB-SubCell"/>
</dbReference>
<evidence type="ECO:0000313" key="10">
    <source>
        <dbReference type="Proteomes" id="UP000324646"/>
    </source>
</evidence>
<dbReference type="RefSeq" id="WP_148809309.1">
    <property type="nucleotide sequence ID" value="NZ_CP042243.1"/>
</dbReference>
<dbReference type="EC" id="3.1.11.6" evidence="5"/>
<evidence type="ECO:0000256" key="4">
    <source>
        <dbReference type="ARBA" id="ARBA00022839"/>
    </source>
</evidence>
<comment type="catalytic activity">
    <reaction evidence="5 6">
        <text>Exonucleolytic cleavage in either 5'- to 3'- or 3'- to 5'-direction to yield nucleoside 5'-phosphates.</text>
        <dbReference type="EC" id="3.1.11.6"/>
    </reaction>
</comment>
<dbReference type="PANTHER" id="PTHR30008:SF0">
    <property type="entry name" value="EXODEOXYRIBONUCLEASE 7 LARGE SUBUNIT"/>
    <property type="match status" value="1"/>
</dbReference>
<accession>A0A5C0SFN1</accession>
<comment type="function">
    <text evidence="5">Bidirectionally degrades single-stranded DNA into large acid-insoluble oligonucleotides, which are then degraded further into small acid-soluble oligonucleotides.</text>
</comment>
<evidence type="ECO:0000313" key="9">
    <source>
        <dbReference type="EMBL" id="QEK12154.1"/>
    </source>
</evidence>
<evidence type="ECO:0000256" key="6">
    <source>
        <dbReference type="RuleBase" id="RU004355"/>
    </source>
</evidence>